<name>A0ACD3ANP2_9AGAR</name>
<evidence type="ECO:0000313" key="2">
    <source>
        <dbReference type="Proteomes" id="UP000308600"/>
    </source>
</evidence>
<dbReference type="EMBL" id="ML208379">
    <property type="protein sequence ID" value="TFK67318.1"/>
    <property type="molecule type" value="Genomic_DNA"/>
</dbReference>
<keyword evidence="2" id="KW-1185">Reference proteome</keyword>
<reference evidence="1 2" key="1">
    <citation type="journal article" date="2019" name="Nat. Ecol. Evol.">
        <title>Megaphylogeny resolves global patterns of mushroom evolution.</title>
        <authorList>
            <person name="Varga T."/>
            <person name="Krizsan K."/>
            <person name="Foldi C."/>
            <person name="Dima B."/>
            <person name="Sanchez-Garcia M."/>
            <person name="Sanchez-Ramirez S."/>
            <person name="Szollosi G.J."/>
            <person name="Szarkandi J.G."/>
            <person name="Papp V."/>
            <person name="Albert L."/>
            <person name="Andreopoulos W."/>
            <person name="Angelini C."/>
            <person name="Antonin V."/>
            <person name="Barry K.W."/>
            <person name="Bougher N.L."/>
            <person name="Buchanan P."/>
            <person name="Buyck B."/>
            <person name="Bense V."/>
            <person name="Catcheside P."/>
            <person name="Chovatia M."/>
            <person name="Cooper J."/>
            <person name="Damon W."/>
            <person name="Desjardin D."/>
            <person name="Finy P."/>
            <person name="Geml J."/>
            <person name="Haridas S."/>
            <person name="Hughes K."/>
            <person name="Justo A."/>
            <person name="Karasinski D."/>
            <person name="Kautmanova I."/>
            <person name="Kiss B."/>
            <person name="Kocsube S."/>
            <person name="Kotiranta H."/>
            <person name="LaButti K.M."/>
            <person name="Lechner B.E."/>
            <person name="Liimatainen K."/>
            <person name="Lipzen A."/>
            <person name="Lukacs Z."/>
            <person name="Mihaltcheva S."/>
            <person name="Morgado L.N."/>
            <person name="Niskanen T."/>
            <person name="Noordeloos M.E."/>
            <person name="Ohm R.A."/>
            <person name="Ortiz-Santana B."/>
            <person name="Ovrebo C."/>
            <person name="Racz N."/>
            <person name="Riley R."/>
            <person name="Savchenko A."/>
            <person name="Shiryaev A."/>
            <person name="Soop K."/>
            <person name="Spirin V."/>
            <person name="Szebenyi C."/>
            <person name="Tomsovsky M."/>
            <person name="Tulloss R.E."/>
            <person name="Uehling J."/>
            <person name="Grigoriev I.V."/>
            <person name="Vagvolgyi C."/>
            <person name="Papp T."/>
            <person name="Martin F.M."/>
            <person name="Miettinen O."/>
            <person name="Hibbett D.S."/>
            <person name="Nagy L.G."/>
        </authorList>
    </citation>
    <scope>NUCLEOTIDE SEQUENCE [LARGE SCALE GENOMIC DNA]</scope>
    <source>
        <strain evidence="1 2">NL-1719</strain>
    </source>
</reference>
<gene>
    <name evidence="1" type="ORF">BDN72DRAFT_899069</name>
</gene>
<sequence>MLVSFHSLVLLAVCAAAVPHKPVSRAGNRIITKLTKPTPSKRAYNILAHDQARVQALGKAIPSSKTPSSPEAYQPLDNQEFDYTAPVCIGNDSTIYNLLVDTGSSITWLGAKEPYHKSPNGVETDDDMSVDYGSQSFEGELIINCTLAYDSLRLADDLIVNNQSIGVAKKVSTGFYPLDGVFGLGPTALTEGTVSSGSHFLVPTILDTLYAEGTIYSKIFGLGFEPTDFSDVRNGEITWGGIDESRTDGPVHYVNITDASPANRYWGFNQSISYGNDTILDSTSGIIYSGMRLCLLPSAAYEAYKAATGAEFDWRTQLLRIPAERYSELQSLYFIIDGVSFELTPNAQIWPRTINWFIGGTRDYVYSIIGQLGDRTDPGIGFVLGYTFLERFYSVYDVDNRRIGLARTPYTYAESN</sequence>
<dbReference type="Proteomes" id="UP000308600">
    <property type="component" value="Unassembled WGS sequence"/>
</dbReference>
<protein>
    <submittedName>
        <fullName evidence="1">Family A1 protease</fullName>
    </submittedName>
</protein>
<evidence type="ECO:0000313" key="1">
    <source>
        <dbReference type="EMBL" id="TFK67318.1"/>
    </source>
</evidence>
<organism evidence="1 2">
    <name type="scientific">Pluteus cervinus</name>
    <dbReference type="NCBI Taxonomy" id="181527"/>
    <lineage>
        <taxon>Eukaryota</taxon>
        <taxon>Fungi</taxon>
        <taxon>Dikarya</taxon>
        <taxon>Basidiomycota</taxon>
        <taxon>Agaricomycotina</taxon>
        <taxon>Agaricomycetes</taxon>
        <taxon>Agaricomycetidae</taxon>
        <taxon>Agaricales</taxon>
        <taxon>Pluteineae</taxon>
        <taxon>Pluteaceae</taxon>
        <taxon>Pluteus</taxon>
    </lineage>
</organism>
<proteinExistence type="predicted"/>
<keyword evidence="1" id="KW-0645">Protease</keyword>
<accession>A0ACD3ANP2</accession>
<keyword evidence="1" id="KW-0378">Hydrolase</keyword>